<dbReference type="InterPro" id="IPR010260">
    <property type="entry name" value="AlpA"/>
</dbReference>
<gene>
    <name evidence="1" type="ORF">GFK26_21805</name>
</gene>
<organism evidence="1 2">
    <name type="scientific">Variovorax paradoxus</name>
    <dbReference type="NCBI Taxonomy" id="34073"/>
    <lineage>
        <taxon>Bacteria</taxon>
        <taxon>Pseudomonadati</taxon>
        <taxon>Pseudomonadota</taxon>
        <taxon>Betaproteobacteria</taxon>
        <taxon>Burkholderiales</taxon>
        <taxon>Comamonadaceae</taxon>
        <taxon>Variovorax</taxon>
    </lineage>
</organism>
<dbReference type="EMBL" id="CP045644">
    <property type="protein sequence ID" value="QFZ87705.1"/>
    <property type="molecule type" value="Genomic_DNA"/>
</dbReference>
<accession>A0A5Q0MGM9</accession>
<evidence type="ECO:0000313" key="2">
    <source>
        <dbReference type="Proteomes" id="UP000326780"/>
    </source>
</evidence>
<proteinExistence type="predicted"/>
<name>A0A5Q0MGM9_VARPD</name>
<dbReference type="Pfam" id="PF05930">
    <property type="entry name" value="Phage_AlpA"/>
    <property type="match status" value="1"/>
</dbReference>
<sequence length="40" mass="4737">MAHDRLLRLPEVERLTGLRRSAIYEQMRRGIFPRSVKAGR</sequence>
<protein>
    <submittedName>
        <fullName evidence="1">AlpA family phage regulatory protein</fullName>
    </submittedName>
</protein>
<reference evidence="1 2" key="1">
    <citation type="submission" date="2019-10" db="EMBL/GenBank/DDBJ databases">
        <title>Complete genome sequence of Variovorax paradoxus 5C-2.</title>
        <authorList>
            <person name="Gogoleva N.E."/>
            <person name="Balkin A.S."/>
        </authorList>
    </citation>
    <scope>NUCLEOTIDE SEQUENCE [LARGE SCALE GENOMIC DNA]</scope>
    <source>
        <strain evidence="1 2">5C-2</strain>
    </source>
</reference>
<dbReference type="Proteomes" id="UP000326780">
    <property type="component" value="Chromosome"/>
</dbReference>
<evidence type="ECO:0000313" key="1">
    <source>
        <dbReference type="EMBL" id="QFZ87705.1"/>
    </source>
</evidence>
<dbReference type="Gene3D" id="1.10.238.160">
    <property type="match status" value="1"/>
</dbReference>
<dbReference type="AlphaFoldDB" id="A0A5Q0MGM9"/>